<dbReference type="PANTHER" id="PTHR45947">
    <property type="entry name" value="SULFOQUINOVOSYL TRANSFERASE SQD2"/>
    <property type="match status" value="1"/>
</dbReference>
<dbReference type="PANTHER" id="PTHR45947:SF3">
    <property type="entry name" value="SULFOQUINOVOSYL TRANSFERASE SQD2"/>
    <property type="match status" value="1"/>
</dbReference>
<proteinExistence type="predicted"/>
<dbReference type="STRING" id="197461.A3843_15795"/>
<keyword evidence="2" id="KW-0808">Transferase</keyword>
<keyword evidence="3" id="KW-1185">Reference proteome</keyword>
<evidence type="ECO:0000313" key="3">
    <source>
        <dbReference type="Proteomes" id="UP000185783"/>
    </source>
</evidence>
<name>A0A1U7JEU7_9HYPH</name>
<accession>A0A1U7JEU7</accession>
<reference evidence="2 3" key="1">
    <citation type="submission" date="2016-03" db="EMBL/GenBank/DDBJ databases">
        <title>Genome sequence of Nesiotobacter sp. nov., a moderately halophilic alphaproteobacterium isolated from the Yellow Sea, China.</title>
        <authorList>
            <person name="Zhang G."/>
            <person name="Zhang R."/>
        </authorList>
    </citation>
    <scope>NUCLEOTIDE SEQUENCE [LARGE SCALE GENOMIC DNA]</scope>
    <source>
        <strain evidence="2 3">WB1-6</strain>
    </source>
</reference>
<dbReference type="Proteomes" id="UP000185783">
    <property type="component" value="Unassembled WGS sequence"/>
</dbReference>
<dbReference type="AlphaFoldDB" id="A0A1U7JEU7"/>
<dbReference type="CDD" id="cd03801">
    <property type="entry name" value="GT4_PimA-like"/>
    <property type="match status" value="1"/>
</dbReference>
<dbReference type="EMBL" id="LVVZ01000022">
    <property type="protein sequence ID" value="OKL43171.1"/>
    <property type="molecule type" value="Genomic_DNA"/>
</dbReference>
<protein>
    <submittedName>
        <fullName evidence="2">Glycosyl transferase</fullName>
    </submittedName>
</protein>
<dbReference type="InterPro" id="IPR001296">
    <property type="entry name" value="Glyco_trans_1"/>
</dbReference>
<sequence length="373" mass="40753">MKLAFTSPMKPLDHPVPSGDRTLARLLVRAFREAGHTVDVATRFQSWRKSGGRSMQEALKTEALREAEAVAASWRSTGYVPDAFVTYHLYHKAPDWIGPALAREFNCPYIVIEASRAPKQATGDWAFGFAEADKALEAADQVVALHRADATCLRDLVGERLSIIPPFIDTDPFDDAPALAVVPKRIKLLAVGMMRPGAKMRSYEVLAQALERVKATNWELTIVGDGPERADIHDMFCELPAHFVGSVATDAMPAFYSTNDILVWPAVREAFGFVFLEAQAAGRPVVGGDTFGVPDIVAQGVSGLLSAEGNVDAFAANLERLLEDPQLCNQMGQQARAHVQARHSLEAGTQHLDTLLLRAKDHFAFKHQTGKIS</sequence>
<dbReference type="Pfam" id="PF00534">
    <property type="entry name" value="Glycos_transf_1"/>
    <property type="match status" value="1"/>
</dbReference>
<comment type="caution">
    <text evidence="2">The sequence shown here is derived from an EMBL/GenBank/DDBJ whole genome shotgun (WGS) entry which is preliminary data.</text>
</comment>
<gene>
    <name evidence="2" type="ORF">A3843_15795</name>
</gene>
<feature type="domain" description="Glycosyl transferase family 1" evidence="1">
    <location>
        <begin position="199"/>
        <end position="337"/>
    </location>
</feature>
<dbReference type="GO" id="GO:0016757">
    <property type="term" value="F:glycosyltransferase activity"/>
    <property type="evidence" value="ECO:0007669"/>
    <property type="project" value="InterPro"/>
</dbReference>
<evidence type="ECO:0000259" key="1">
    <source>
        <dbReference type="Pfam" id="PF00534"/>
    </source>
</evidence>
<organism evidence="2 3">
    <name type="scientific">Pseudovibrio exalbescens</name>
    <dbReference type="NCBI Taxonomy" id="197461"/>
    <lineage>
        <taxon>Bacteria</taxon>
        <taxon>Pseudomonadati</taxon>
        <taxon>Pseudomonadota</taxon>
        <taxon>Alphaproteobacteria</taxon>
        <taxon>Hyphomicrobiales</taxon>
        <taxon>Stappiaceae</taxon>
        <taxon>Pseudovibrio</taxon>
    </lineage>
</organism>
<dbReference type="Gene3D" id="3.40.50.2000">
    <property type="entry name" value="Glycogen Phosphorylase B"/>
    <property type="match status" value="2"/>
</dbReference>
<dbReference type="InterPro" id="IPR050194">
    <property type="entry name" value="Glycosyltransferase_grp1"/>
</dbReference>
<dbReference type="SUPFAM" id="SSF53756">
    <property type="entry name" value="UDP-Glycosyltransferase/glycogen phosphorylase"/>
    <property type="match status" value="1"/>
</dbReference>
<dbReference type="RefSeq" id="WP_028482963.1">
    <property type="nucleotide sequence ID" value="NZ_LVVZ01000022.1"/>
</dbReference>
<evidence type="ECO:0000313" key="2">
    <source>
        <dbReference type="EMBL" id="OKL43171.1"/>
    </source>
</evidence>